<feature type="region of interest" description="Disordered" evidence="2">
    <location>
        <begin position="1"/>
        <end position="98"/>
    </location>
</feature>
<feature type="compositionally biased region" description="Basic residues" evidence="2">
    <location>
        <begin position="1"/>
        <end position="16"/>
    </location>
</feature>
<evidence type="ECO:0000256" key="1">
    <source>
        <dbReference type="ARBA" id="ARBA00008828"/>
    </source>
</evidence>
<feature type="compositionally biased region" description="Acidic residues" evidence="2">
    <location>
        <begin position="88"/>
        <end position="98"/>
    </location>
</feature>
<evidence type="ECO:0000313" key="5">
    <source>
        <dbReference type="Proteomes" id="UP001165083"/>
    </source>
</evidence>
<dbReference type="PANTHER" id="PTHR12354:SF1">
    <property type="entry name" value="INTERFERON-RELATED DEVELOPMENTAL REGULATOR 1"/>
    <property type="match status" value="1"/>
</dbReference>
<evidence type="ECO:0000313" key="4">
    <source>
        <dbReference type="EMBL" id="GMF31962.1"/>
    </source>
</evidence>
<accession>A0A9W7CHX8</accession>
<feature type="compositionally biased region" description="Basic and acidic residues" evidence="2">
    <location>
        <begin position="454"/>
        <end position="464"/>
    </location>
</feature>
<dbReference type="AlphaFoldDB" id="A0A9W7CHX8"/>
<dbReference type="Gene3D" id="1.25.10.10">
    <property type="entry name" value="Leucine-rich Repeat Variant"/>
    <property type="match status" value="1"/>
</dbReference>
<dbReference type="InterPro" id="IPR007701">
    <property type="entry name" value="Interferon-rel_develop_reg_N"/>
</dbReference>
<dbReference type="InterPro" id="IPR011989">
    <property type="entry name" value="ARM-like"/>
</dbReference>
<name>A0A9W7CHX8_9STRA</name>
<keyword evidence="5" id="KW-1185">Reference proteome</keyword>
<dbReference type="InterPro" id="IPR016024">
    <property type="entry name" value="ARM-type_fold"/>
</dbReference>
<evidence type="ECO:0000256" key="2">
    <source>
        <dbReference type="SAM" id="MobiDB-lite"/>
    </source>
</evidence>
<organism evidence="4 5">
    <name type="scientific">Phytophthora lilii</name>
    <dbReference type="NCBI Taxonomy" id="2077276"/>
    <lineage>
        <taxon>Eukaryota</taxon>
        <taxon>Sar</taxon>
        <taxon>Stramenopiles</taxon>
        <taxon>Oomycota</taxon>
        <taxon>Peronosporomycetes</taxon>
        <taxon>Peronosporales</taxon>
        <taxon>Peronosporaceae</taxon>
        <taxon>Phytophthora</taxon>
    </lineage>
</organism>
<gene>
    <name evidence="4" type="ORF">Plil01_001367300</name>
</gene>
<reference evidence="4" key="1">
    <citation type="submission" date="2023-04" db="EMBL/GenBank/DDBJ databases">
        <title>Phytophthora lilii NBRC 32176.</title>
        <authorList>
            <person name="Ichikawa N."/>
            <person name="Sato H."/>
            <person name="Tonouchi N."/>
        </authorList>
    </citation>
    <scope>NUCLEOTIDE SEQUENCE</scope>
    <source>
        <strain evidence="4">NBRC 32176</strain>
    </source>
</reference>
<proteinExistence type="inferred from homology"/>
<feature type="region of interest" description="Disordered" evidence="2">
    <location>
        <begin position="454"/>
        <end position="473"/>
    </location>
</feature>
<dbReference type="Proteomes" id="UP001165083">
    <property type="component" value="Unassembled WGS sequence"/>
</dbReference>
<evidence type="ECO:0000259" key="3">
    <source>
        <dbReference type="Pfam" id="PF05004"/>
    </source>
</evidence>
<comment type="caution">
    <text evidence="4">The sequence shown here is derived from an EMBL/GenBank/DDBJ whole genome shotgun (WGS) entry which is preliminary data.</text>
</comment>
<dbReference type="OrthoDB" id="18978at2759"/>
<comment type="similarity">
    <text evidence="1">Belongs to the IFRD family.</text>
</comment>
<dbReference type="PANTHER" id="PTHR12354">
    <property type="entry name" value="INTERFERON-RELATED DEVELOPMENTAL REGULATOR"/>
    <property type="match status" value="1"/>
</dbReference>
<sequence length="473" mass="52040">MARAGKGKQLHPHQRRRLSEEGKRLLRSALAAGSEGEDGSVDFSVVTNRDDSSVESELEGALQWEAQQAAAAGGGARKARSKTRKEEDEPLDEATDDDLEGAMEQLTEKRDATKVAALDKILAILRAEVMGERVQTSKVTLTSYTLGCLKKRAKESSSLALRVLSMVAITLGADEQDFFNDILSALQRIFTDRGDSALRVEAVYTLSIACFVCCPDDEPKWELLEVLGSFLVAAKDAEDDGHDEKEFPEALTIAVMECWAFLVSFFNPKVMIGKLYNAQSIVHGHVAALAAFVRGGTNASVRASACEVLALLVQFKYMTAGEDGWTYSHESAGSPIGGLDSRIEAYMRESGKSIGKKNRKTQRSMLKEVLETLQTGEGPHKALQAEGETLTVSSWSRFFQAHVFRRALQSGFQTHLAENEVLRDVFEVTENVKAKIGLVSTVKRRADLKAKSVHKRNDMSRKDQAQNAFLFDE</sequence>
<dbReference type="SUPFAM" id="SSF48371">
    <property type="entry name" value="ARM repeat"/>
    <property type="match status" value="1"/>
</dbReference>
<dbReference type="Pfam" id="PF05004">
    <property type="entry name" value="IFRD"/>
    <property type="match status" value="1"/>
</dbReference>
<dbReference type="InterPro" id="IPR039777">
    <property type="entry name" value="IFRD"/>
</dbReference>
<dbReference type="EMBL" id="BSXW01000944">
    <property type="protein sequence ID" value="GMF31962.1"/>
    <property type="molecule type" value="Genomic_DNA"/>
</dbReference>
<protein>
    <submittedName>
        <fullName evidence="4">Unnamed protein product</fullName>
    </submittedName>
</protein>
<feature type="compositionally biased region" description="Low complexity" evidence="2">
    <location>
        <begin position="59"/>
        <end position="71"/>
    </location>
</feature>
<feature type="domain" description="Interferon-related developmental regulator N-terminal" evidence="3">
    <location>
        <begin position="82"/>
        <end position="374"/>
    </location>
</feature>